<sequence>MLPIGGPEMSWPVLDPMLESELGIVPQNAALTDMVLQDGYETLSTRAHGIASATLFCTLFAPLSLTGRNCSRMGKAMAAADRRIQAASVWGSGGVML</sequence>
<evidence type="ECO:0000313" key="2">
    <source>
        <dbReference type="Proteomes" id="UP001500683"/>
    </source>
</evidence>
<accession>A0ABP7VR81</accession>
<proteinExistence type="predicted"/>
<comment type="caution">
    <text evidence="1">The sequence shown here is derived from an EMBL/GenBank/DDBJ whole genome shotgun (WGS) entry which is preliminary data.</text>
</comment>
<evidence type="ECO:0000313" key="1">
    <source>
        <dbReference type="EMBL" id="GAA4072797.1"/>
    </source>
</evidence>
<dbReference type="EMBL" id="BAAAZG010000018">
    <property type="protein sequence ID" value="GAA4072797.1"/>
    <property type="molecule type" value="Genomic_DNA"/>
</dbReference>
<reference evidence="2" key="1">
    <citation type="journal article" date="2019" name="Int. J. Syst. Evol. Microbiol.">
        <title>The Global Catalogue of Microorganisms (GCM) 10K type strain sequencing project: providing services to taxonomists for standard genome sequencing and annotation.</title>
        <authorList>
            <consortium name="The Broad Institute Genomics Platform"/>
            <consortium name="The Broad Institute Genome Sequencing Center for Infectious Disease"/>
            <person name="Wu L."/>
            <person name="Ma J."/>
        </authorList>
    </citation>
    <scope>NUCLEOTIDE SEQUENCE [LARGE SCALE GENOMIC DNA]</scope>
    <source>
        <strain evidence="2">JCM 16702</strain>
    </source>
</reference>
<name>A0ABP7VR81_9ACTN</name>
<keyword evidence="2" id="KW-1185">Reference proteome</keyword>
<dbReference type="RefSeq" id="WP_344947171.1">
    <property type="nucleotide sequence ID" value="NZ_BAAAZG010000018.1"/>
</dbReference>
<gene>
    <name evidence="1" type="ORF">GCM10022214_31370</name>
</gene>
<dbReference type="Proteomes" id="UP001500683">
    <property type="component" value="Unassembled WGS sequence"/>
</dbReference>
<organism evidence="1 2">
    <name type="scientific">Actinomadura miaoliensis</name>
    <dbReference type="NCBI Taxonomy" id="430685"/>
    <lineage>
        <taxon>Bacteria</taxon>
        <taxon>Bacillati</taxon>
        <taxon>Actinomycetota</taxon>
        <taxon>Actinomycetes</taxon>
        <taxon>Streptosporangiales</taxon>
        <taxon>Thermomonosporaceae</taxon>
        <taxon>Actinomadura</taxon>
    </lineage>
</organism>
<protein>
    <submittedName>
        <fullName evidence="1">Uncharacterized protein</fullName>
    </submittedName>
</protein>